<dbReference type="InterPro" id="IPR036465">
    <property type="entry name" value="vWFA_dom_sf"/>
</dbReference>
<gene>
    <name evidence="1" type="ORF">MNBD_GAMMA26-1194</name>
</gene>
<reference evidence="1" key="1">
    <citation type="submission" date="2018-06" db="EMBL/GenBank/DDBJ databases">
        <authorList>
            <person name="Zhirakovskaya E."/>
        </authorList>
    </citation>
    <scope>NUCLEOTIDE SEQUENCE</scope>
</reference>
<evidence type="ECO:0008006" key="2">
    <source>
        <dbReference type="Google" id="ProtNLM"/>
    </source>
</evidence>
<dbReference type="Gene3D" id="3.40.50.410">
    <property type="entry name" value="von Willebrand factor, type A domain"/>
    <property type="match status" value="1"/>
</dbReference>
<dbReference type="AlphaFoldDB" id="A0A3B1BCV4"/>
<protein>
    <recommendedName>
        <fullName evidence="2">VWA domain-containing protein</fullName>
    </recommendedName>
</protein>
<sequence length="233" mass="25370">MSNSNNKLPKQSANSNVAGFLQKVAKAPIVKAAVSRGRLIFAMDATASRGPTWESACQIQSRMFEETAALGGLDIQLCYYRGQAEFSASPWLTRSDDLKRRMSEVYCVGGMTQIGQVLRHALRETAQRKVNALVFVGDCVEESVDGLCQQAGELGMRGVPLFLFQEGQEPTAEKAFRQMAQLTDGAYCHFDVGSARQLADLLSAVAVYAAGGQKALVDYEKRHGKLLQQSLKG</sequence>
<evidence type="ECO:0000313" key="1">
    <source>
        <dbReference type="EMBL" id="VAX09754.1"/>
    </source>
</evidence>
<dbReference type="SUPFAM" id="SSF53300">
    <property type="entry name" value="vWA-like"/>
    <property type="match status" value="1"/>
</dbReference>
<dbReference type="EMBL" id="UOFX01000056">
    <property type="protein sequence ID" value="VAX09754.1"/>
    <property type="molecule type" value="Genomic_DNA"/>
</dbReference>
<organism evidence="1">
    <name type="scientific">hydrothermal vent metagenome</name>
    <dbReference type="NCBI Taxonomy" id="652676"/>
    <lineage>
        <taxon>unclassified sequences</taxon>
        <taxon>metagenomes</taxon>
        <taxon>ecological metagenomes</taxon>
    </lineage>
</organism>
<name>A0A3B1BCV4_9ZZZZ</name>
<proteinExistence type="predicted"/>
<accession>A0A3B1BCV4</accession>